<accession>A0A450XXM5</accession>
<dbReference type="AlphaFoldDB" id="A0A450XXM5"/>
<proteinExistence type="predicted"/>
<organism evidence="2">
    <name type="scientific">Candidatus Kentrum sp. LPFa</name>
    <dbReference type="NCBI Taxonomy" id="2126335"/>
    <lineage>
        <taxon>Bacteria</taxon>
        <taxon>Pseudomonadati</taxon>
        <taxon>Pseudomonadota</taxon>
        <taxon>Gammaproteobacteria</taxon>
        <taxon>Candidatus Kentrum</taxon>
    </lineage>
</organism>
<name>A0A450XXM5_9GAMM</name>
<evidence type="ECO:0000313" key="1">
    <source>
        <dbReference type="EMBL" id="VFK17539.1"/>
    </source>
</evidence>
<dbReference type="EMBL" id="CAADFM010000173">
    <property type="protein sequence ID" value="VFK17539.1"/>
    <property type="molecule type" value="Genomic_DNA"/>
</dbReference>
<reference evidence="2" key="1">
    <citation type="submission" date="2019-02" db="EMBL/GenBank/DDBJ databases">
        <authorList>
            <person name="Gruber-Vodicka R. H."/>
            <person name="Seah K. B. B."/>
        </authorList>
    </citation>
    <scope>NUCLEOTIDE SEQUENCE</scope>
    <source>
        <strain evidence="1">BECK_S312</strain>
        <strain evidence="2">BECK_S426</strain>
    </source>
</reference>
<evidence type="ECO:0000313" key="2">
    <source>
        <dbReference type="EMBL" id="VFK34016.1"/>
    </source>
</evidence>
<sequence>MIFSILQNQMLVGSDFGGASLCHEILHFVKKSLGIGKKFRKNRCLRKEHPFGFYCYALTCSSWSLFQYQMIL</sequence>
<gene>
    <name evidence="1" type="ORF">BECKLPF1236A_GA0070988_101736</name>
    <name evidence="2" type="ORF">BECKLPF1236C_GA0070990_102382</name>
</gene>
<dbReference type="EMBL" id="CAADFP010000238">
    <property type="protein sequence ID" value="VFK34016.1"/>
    <property type="molecule type" value="Genomic_DNA"/>
</dbReference>
<protein>
    <submittedName>
        <fullName evidence="2">Uncharacterized protein</fullName>
    </submittedName>
</protein>